<organism evidence="9 10">
    <name type="scientific">Roseovarius nubinhibens</name>
    <dbReference type="NCBI Taxonomy" id="314263"/>
    <lineage>
        <taxon>Bacteria</taxon>
        <taxon>Pseudomonadati</taxon>
        <taxon>Pseudomonadota</taxon>
        <taxon>Alphaproteobacteria</taxon>
        <taxon>Rhodobacterales</taxon>
        <taxon>Roseobacteraceae</taxon>
        <taxon>Roseovarius</taxon>
    </lineage>
</organism>
<dbReference type="InterPro" id="IPR002327">
    <property type="entry name" value="Cyt_c_1A/1B"/>
</dbReference>
<dbReference type="InterPro" id="IPR036909">
    <property type="entry name" value="Cyt_c-like_dom_sf"/>
</dbReference>
<evidence type="ECO:0000313" key="9">
    <source>
        <dbReference type="EMBL" id="HAR52355.1"/>
    </source>
</evidence>
<feature type="chain" id="PRO_5016585063" evidence="7">
    <location>
        <begin position="23"/>
        <end position="145"/>
    </location>
</feature>
<dbReference type="PANTHER" id="PTHR11961">
    <property type="entry name" value="CYTOCHROME C"/>
    <property type="match status" value="1"/>
</dbReference>
<dbReference type="SUPFAM" id="SSF46626">
    <property type="entry name" value="Cytochrome c"/>
    <property type="match status" value="1"/>
</dbReference>
<dbReference type="GO" id="GO:0009055">
    <property type="term" value="F:electron transfer activity"/>
    <property type="evidence" value="ECO:0007669"/>
    <property type="project" value="InterPro"/>
</dbReference>
<keyword evidence="3 6" id="KW-0479">Metal-binding</keyword>
<feature type="signal peptide" evidence="7">
    <location>
        <begin position="1"/>
        <end position="22"/>
    </location>
</feature>
<evidence type="ECO:0000256" key="5">
    <source>
        <dbReference type="ARBA" id="ARBA00023004"/>
    </source>
</evidence>
<dbReference type="GO" id="GO:0046872">
    <property type="term" value="F:metal ion binding"/>
    <property type="evidence" value="ECO:0007669"/>
    <property type="project" value="UniProtKB-KW"/>
</dbReference>
<name>A0A348WCU3_9RHOB</name>
<dbReference type="InterPro" id="IPR009056">
    <property type="entry name" value="Cyt_c-like_dom"/>
</dbReference>
<keyword evidence="1" id="KW-0813">Transport</keyword>
<dbReference type="GO" id="GO:0020037">
    <property type="term" value="F:heme binding"/>
    <property type="evidence" value="ECO:0007669"/>
    <property type="project" value="InterPro"/>
</dbReference>
<gene>
    <name evidence="9" type="ORF">DCS45_10850</name>
</gene>
<evidence type="ECO:0000256" key="2">
    <source>
        <dbReference type="ARBA" id="ARBA00022617"/>
    </source>
</evidence>
<evidence type="ECO:0000313" key="10">
    <source>
        <dbReference type="Proteomes" id="UP000264719"/>
    </source>
</evidence>
<dbReference type="EMBL" id="DMVW01000101">
    <property type="protein sequence ID" value="HAR52355.1"/>
    <property type="molecule type" value="Genomic_DNA"/>
</dbReference>
<keyword evidence="4" id="KW-0249">Electron transport</keyword>
<keyword evidence="5 6" id="KW-0408">Iron</keyword>
<dbReference type="PROSITE" id="PS51007">
    <property type="entry name" value="CYTC"/>
    <property type="match status" value="1"/>
</dbReference>
<evidence type="ECO:0000259" key="8">
    <source>
        <dbReference type="PROSITE" id="PS51007"/>
    </source>
</evidence>
<dbReference type="Pfam" id="PF00034">
    <property type="entry name" value="Cytochrom_C"/>
    <property type="match status" value="1"/>
</dbReference>
<evidence type="ECO:0000256" key="7">
    <source>
        <dbReference type="SAM" id="SignalP"/>
    </source>
</evidence>
<proteinExistence type="predicted"/>
<dbReference type="Gene3D" id="1.10.760.10">
    <property type="entry name" value="Cytochrome c-like domain"/>
    <property type="match status" value="1"/>
</dbReference>
<protein>
    <submittedName>
        <fullName evidence="9">Cytochrome C</fullName>
    </submittedName>
</protein>
<feature type="domain" description="Cytochrome c" evidence="8">
    <location>
        <begin position="24"/>
        <end position="137"/>
    </location>
</feature>
<reference evidence="9 10" key="1">
    <citation type="journal article" date="2018" name="Nat. Biotechnol.">
        <title>A standardized bacterial taxonomy based on genome phylogeny substantially revises the tree of life.</title>
        <authorList>
            <person name="Parks D.H."/>
            <person name="Chuvochina M."/>
            <person name="Waite D.W."/>
            <person name="Rinke C."/>
            <person name="Skarshewski A."/>
            <person name="Chaumeil P.A."/>
            <person name="Hugenholtz P."/>
        </authorList>
    </citation>
    <scope>NUCLEOTIDE SEQUENCE [LARGE SCALE GENOMIC DNA]</scope>
    <source>
        <strain evidence="9">UBA9169</strain>
    </source>
</reference>
<dbReference type="RefSeq" id="WP_339851583.1">
    <property type="nucleotide sequence ID" value="NZ_CAXAXR010000002.1"/>
</dbReference>
<evidence type="ECO:0000256" key="3">
    <source>
        <dbReference type="ARBA" id="ARBA00022723"/>
    </source>
</evidence>
<evidence type="ECO:0000256" key="1">
    <source>
        <dbReference type="ARBA" id="ARBA00022448"/>
    </source>
</evidence>
<dbReference type="AlphaFoldDB" id="A0A348WCU3"/>
<accession>A0A348WCU3</accession>
<evidence type="ECO:0000256" key="6">
    <source>
        <dbReference type="PROSITE-ProRule" id="PRU00433"/>
    </source>
</evidence>
<keyword evidence="7" id="KW-0732">Signal</keyword>
<keyword evidence="2 6" id="KW-0349">Heme</keyword>
<comment type="caution">
    <text evidence="9">The sequence shown here is derived from an EMBL/GenBank/DDBJ whole genome shotgun (WGS) entry which is preliminary data.</text>
</comment>
<evidence type="ECO:0000256" key="4">
    <source>
        <dbReference type="ARBA" id="ARBA00022982"/>
    </source>
</evidence>
<sequence>MTVRLSFASLIALALTTLPLHAEGDPQAGEKAFKKCRACHMVADGDRVIFKGGKAGPNLYGLIGRPAAGTDFRYSSAMQALGETGFVWDAENFTEFMQDPVGFVKTTLDDNGARTRMTQKLKAEDAADVAAWLASVGPAPTESGS</sequence>
<dbReference type="Proteomes" id="UP000264719">
    <property type="component" value="Unassembled WGS sequence"/>
</dbReference>